<dbReference type="InterPro" id="IPR028082">
    <property type="entry name" value="Peripla_BP_I"/>
</dbReference>
<dbReference type="EMBL" id="JAVDXT010000003">
    <property type="protein sequence ID" value="MDR7378895.1"/>
    <property type="molecule type" value="Genomic_DNA"/>
</dbReference>
<evidence type="ECO:0000256" key="1">
    <source>
        <dbReference type="ARBA" id="ARBA00010062"/>
    </source>
</evidence>
<keyword evidence="2" id="KW-0813">Transport</keyword>
<evidence type="ECO:0000256" key="2">
    <source>
        <dbReference type="ARBA" id="ARBA00022448"/>
    </source>
</evidence>
<dbReference type="PANTHER" id="PTHR30483:SF6">
    <property type="entry name" value="PERIPLASMIC BINDING PROTEIN OF ABC TRANSPORTER FOR NATURAL AMINO ACIDS"/>
    <property type="match status" value="1"/>
</dbReference>
<evidence type="ECO:0000313" key="7">
    <source>
        <dbReference type="Proteomes" id="UP001180487"/>
    </source>
</evidence>
<proteinExistence type="inferred from homology"/>
<gene>
    <name evidence="6" type="ORF">J2X19_003589</name>
</gene>
<dbReference type="RefSeq" id="WP_310375179.1">
    <property type="nucleotide sequence ID" value="NZ_JAVDXT010000003.1"/>
</dbReference>
<evidence type="ECO:0000256" key="4">
    <source>
        <dbReference type="ARBA" id="ARBA00022970"/>
    </source>
</evidence>
<keyword evidence="7" id="KW-1185">Reference proteome</keyword>
<dbReference type="PRINTS" id="PR00337">
    <property type="entry name" value="LEUILEVALBP"/>
</dbReference>
<evidence type="ECO:0000313" key="6">
    <source>
        <dbReference type="EMBL" id="MDR7378895.1"/>
    </source>
</evidence>
<dbReference type="Proteomes" id="UP001180487">
    <property type="component" value="Unassembled WGS sequence"/>
</dbReference>
<sequence length="366" mass="39939">MKLRPWLAGLALLLLLGCSPDKPIRIGLLTGLSDRVSDTGEAGRNGTILAVEQRNQAGGIHGRNIEIVVQDDGQEPAKAVVAVQALVDARVDAVIGPFTSAMAEVTVPVANQARLLMISPTVTSRDFFGLDDYFIRINRTTSENAREYAQRLYQRGQRRVAVAYDTRNSNFTLSWLKEFKAAYAALGGQIGIAVPFASQAETGLGDVVRKMLTAQPDGLLLIASAIDAARLAQQAEKLAPQLPKTAAEWAASETLLELGGQGVEGLLIAQAYDRDDRSERFRQFVDAYVARFAREPGFASVLAYDATTVLLQALERQQRGESVKDAVLKYGPFEGLQQSIQFDRNGDTLHQVYFTEVRGGRFVLVK</sequence>
<protein>
    <submittedName>
        <fullName evidence="6">Branched-chain amino acid transport system substrate-binding protein</fullName>
    </submittedName>
</protein>
<dbReference type="Pfam" id="PF13458">
    <property type="entry name" value="Peripla_BP_6"/>
    <property type="match status" value="1"/>
</dbReference>
<dbReference type="CDD" id="cd19983">
    <property type="entry name" value="PBP1_ABC_HAAT-like"/>
    <property type="match status" value="1"/>
</dbReference>
<evidence type="ECO:0000256" key="3">
    <source>
        <dbReference type="ARBA" id="ARBA00022729"/>
    </source>
</evidence>
<dbReference type="SUPFAM" id="SSF53822">
    <property type="entry name" value="Periplasmic binding protein-like I"/>
    <property type="match status" value="1"/>
</dbReference>
<organism evidence="6 7">
    <name type="scientific">Rhodoferax ferrireducens</name>
    <dbReference type="NCBI Taxonomy" id="192843"/>
    <lineage>
        <taxon>Bacteria</taxon>
        <taxon>Pseudomonadati</taxon>
        <taxon>Pseudomonadota</taxon>
        <taxon>Betaproteobacteria</taxon>
        <taxon>Burkholderiales</taxon>
        <taxon>Comamonadaceae</taxon>
        <taxon>Rhodoferax</taxon>
    </lineage>
</organism>
<dbReference type="InterPro" id="IPR028081">
    <property type="entry name" value="Leu-bd"/>
</dbReference>
<evidence type="ECO:0000259" key="5">
    <source>
        <dbReference type="Pfam" id="PF13458"/>
    </source>
</evidence>
<accession>A0ABU2CC24</accession>
<keyword evidence="3" id="KW-0732">Signal</keyword>
<dbReference type="InterPro" id="IPR051010">
    <property type="entry name" value="BCAA_transport"/>
</dbReference>
<feature type="domain" description="Leucine-binding protein" evidence="5">
    <location>
        <begin position="23"/>
        <end position="360"/>
    </location>
</feature>
<dbReference type="PANTHER" id="PTHR30483">
    <property type="entry name" value="LEUCINE-SPECIFIC-BINDING PROTEIN"/>
    <property type="match status" value="1"/>
</dbReference>
<name>A0ABU2CC24_9BURK</name>
<comment type="caution">
    <text evidence="6">The sequence shown here is derived from an EMBL/GenBank/DDBJ whole genome shotgun (WGS) entry which is preliminary data.</text>
</comment>
<keyword evidence="4" id="KW-0029">Amino-acid transport</keyword>
<dbReference type="Gene3D" id="3.40.50.2300">
    <property type="match status" value="2"/>
</dbReference>
<dbReference type="InterPro" id="IPR000709">
    <property type="entry name" value="Leu_Ile_Val-bd"/>
</dbReference>
<reference evidence="6 7" key="1">
    <citation type="submission" date="2023-07" db="EMBL/GenBank/DDBJ databases">
        <title>Sorghum-associated microbial communities from plants grown in Nebraska, USA.</title>
        <authorList>
            <person name="Schachtman D."/>
        </authorList>
    </citation>
    <scope>NUCLEOTIDE SEQUENCE [LARGE SCALE GENOMIC DNA]</scope>
    <source>
        <strain evidence="6 7">BE313</strain>
    </source>
</reference>
<comment type="similarity">
    <text evidence="1">Belongs to the leucine-binding protein family.</text>
</comment>
<dbReference type="PROSITE" id="PS51257">
    <property type="entry name" value="PROKAR_LIPOPROTEIN"/>
    <property type="match status" value="1"/>
</dbReference>